<dbReference type="EMBL" id="JAIWYP010000012">
    <property type="protein sequence ID" value="KAH3730310.1"/>
    <property type="molecule type" value="Genomic_DNA"/>
</dbReference>
<evidence type="ECO:0000313" key="2">
    <source>
        <dbReference type="Proteomes" id="UP000828390"/>
    </source>
</evidence>
<evidence type="ECO:0000313" key="1">
    <source>
        <dbReference type="EMBL" id="KAH3730310.1"/>
    </source>
</evidence>
<dbReference type="Proteomes" id="UP000828390">
    <property type="component" value="Unassembled WGS sequence"/>
</dbReference>
<reference evidence="1" key="2">
    <citation type="submission" date="2020-11" db="EMBL/GenBank/DDBJ databases">
        <authorList>
            <person name="McCartney M.A."/>
            <person name="Auch B."/>
            <person name="Kono T."/>
            <person name="Mallez S."/>
            <person name="Becker A."/>
            <person name="Gohl D.M."/>
            <person name="Silverstein K.A.T."/>
            <person name="Koren S."/>
            <person name="Bechman K.B."/>
            <person name="Herman A."/>
            <person name="Abrahante J.E."/>
            <person name="Garbe J."/>
        </authorList>
    </citation>
    <scope>NUCLEOTIDE SEQUENCE</scope>
    <source>
        <strain evidence="1">Duluth1</strain>
        <tissue evidence="1">Whole animal</tissue>
    </source>
</reference>
<comment type="caution">
    <text evidence="1">The sequence shown here is derived from an EMBL/GenBank/DDBJ whole genome shotgun (WGS) entry which is preliminary data.</text>
</comment>
<gene>
    <name evidence="1" type="ORF">DPMN_056293</name>
</gene>
<accession>A0A9D4CU82</accession>
<protein>
    <submittedName>
        <fullName evidence="1">Uncharacterized protein</fullName>
    </submittedName>
</protein>
<organism evidence="1 2">
    <name type="scientific">Dreissena polymorpha</name>
    <name type="common">Zebra mussel</name>
    <name type="synonym">Mytilus polymorpha</name>
    <dbReference type="NCBI Taxonomy" id="45954"/>
    <lineage>
        <taxon>Eukaryota</taxon>
        <taxon>Metazoa</taxon>
        <taxon>Spiralia</taxon>
        <taxon>Lophotrochozoa</taxon>
        <taxon>Mollusca</taxon>
        <taxon>Bivalvia</taxon>
        <taxon>Autobranchia</taxon>
        <taxon>Heteroconchia</taxon>
        <taxon>Euheterodonta</taxon>
        <taxon>Imparidentia</taxon>
        <taxon>Neoheterodontei</taxon>
        <taxon>Myida</taxon>
        <taxon>Dreissenoidea</taxon>
        <taxon>Dreissenidae</taxon>
        <taxon>Dreissena</taxon>
    </lineage>
</organism>
<keyword evidence="2" id="KW-1185">Reference proteome</keyword>
<sequence length="52" mass="5617">MVKRSNVELKAGETGNNVAISIPVVDRGRVDPRIIIGAKVGRDKNDMSRIAV</sequence>
<dbReference type="AlphaFoldDB" id="A0A9D4CU82"/>
<proteinExistence type="predicted"/>
<name>A0A9D4CU82_DREPO</name>
<reference evidence="1" key="1">
    <citation type="journal article" date="2019" name="bioRxiv">
        <title>The Genome of the Zebra Mussel, Dreissena polymorpha: A Resource for Invasive Species Research.</title>
        <authorList>
            <person name="McCartney M.A."/>
            <person name="Auch B."/>
            <person name="Kono T."/>
            <person name="Mallez S."/>
            <person name="Zhang Y."/>
            <person name="Obille A."/>
            <person name="Becker A."/>
            <person name="Abrahante J.E."/>
            <person name="Garbe J."/>
            <person name="Badalamenti J.P."/>
            <person name="Herman A."/>
            <person name="Mangelson H."/>
            <person name="Liachko I."/>
            <person name="Sullivan S."/>
            <person name="Sone E.D."/>
            <person name="Koren S."/>
            <person name="Silverstein K.A.T."/>
            <person name="Beckman K.B."/>
            <person name="Gohl D.M."/>
        </authorList>
    </citation>
    <scope>NUCLEOTIDE SEQUENCE</scope>
    <source>
        <strain evidence="1">Duluth1</strain>
        <tissue evidence="1">Whole animal</tissue>
    </source>
</reference>